<accession>A0A317Q1R4</accession>
<dbReference type="Proteomes" id="UP000246964">
    <property type="component" value="Unassembled WGS sequence"/>
</dbReference>
<gene>
    <name evidence="1" type="ORF">DET45_1194</name>
</gene>
<evidence type="ECO:0000313" key="2">
    <source>
        <dbReference type="Proteomes" id="UP000246964"/>
    </source>
</evidence>
<dbReference type="AlphaFoldDB" id="A0A317Q1R4"/>
<proteinExistence type="predicted"/>
<dbReference type="RefSeq" id="WP_110076720.1">
    <property type="nucleotide sequence ID" value="NZ_QGTT01000019.1"/>
</dbReference>
<name>A0A317Q1R4_9GAMM</name>
<evidence type="ECO:0000313" key="1">
    <source>
        <dbReference type="EMBL" id="PWW09311.1"/>
    </source>
</evidence>
<sequence length="221" mass="24953">MKSIWAHISEQVASTANLNVDHKDIALTGNLVRLNDMLQYLGFNNQQAAESLAIRIRHKLLQNQSLDIPSDLLAPRQELLAELEALDSVQQTIISYAKQCNRYLIMDEPPKALGKQLWTGAKVHIEEGELAYRDNGSRMWITLPAPYASFVSTVFLGIWKAAESAANHMTKYEYIGRPAERVGELIESGALILDKTLYETLFGEAYCVIDDWKVRLMQSSR</sequence>
<protein>
    <submittedName>
        <fullName evidence="1">Uncharacterized protein</fullName>
    </submittedName>
</protein>
<comment type="caution">
    <text evidence="1">The sequence shown here is derived from an EMBL/GenBank/DDBJ whole genome shotgun (WGS) entry which is preliminary data.</text>
</comment>
<keyword evidence="2" id="KW-1185">Reference proteome</keyword>
<organism evidence="1 2">
    <name type="scientific">Pseudidiomarina maritima</name>
    <dbReference type="NCBI Taxonomy" id="519453"/>
    <lineage>
        <taxon>Bacteria</taxon>
        <taxon>Pseudomonadati</taxon>
        <taxon>Pseudomonadota</taxon>
        <taxon>Gammaproteobacteria</taxon>
        <taxon>Alteromonadales</taxon>
        <taxon>Idiomarinaceae</taxon>
        <taxon>Pseudidiomarina</taxon>
    </lineage>
</organism>
<reference evidence="1 2" key="1">
    <citation type="submission" date="2018-05" db="EMBL/GenBank/DDBJ databases">
        <title>Freshwater and sediment microbial communities from various areas in North America, analyzing microbe dynamics in response to fracking.</title>
        <authorList>
            <person name="Lamendella R."/>
        </authorList>
    </citation>
    <scope>NUCLEOTIDE SEQUENCE [LARGE SCALE GENOMIC DNA]</scope>
    <source>
        <strain evidence="1 2">125B1</strain>
    </source>
</reference>
<dbReference type="EMBL" id="QGTT01000019">
    <property type="protein sequence ID" value="PWW09311.1"/>
    <property type="molecule type" value="Genomic_DNA"/>
</dbReference>